<feature type="domain" description="HTH merR-type" evidence="5">
    <location>
        <begin position="10"/>
        <end position="79"/>
    </location>
</feature>
<keyword evidence="4" id="KW-0804">Transcription</keyword>
<dbReference type="Gene3D" id="1.10.490.50">
    <property type="entry name" value="Antibiotic binding domain of TipA-like multidrug resistance regulators"/>
    <property type="match status" value="1"/>
</dbReference>
<reference evidence="6" key="1">
    <citation type="submission" date="2019-11" db="EMBL/GenBank/DDBJ databases">
        <authorList>
            <person name="Feng L."/>
        </authorList>
    </citation>
    <scope>NUCLEOTIDE SEQUENCE</scope>
    <source>
        <strain evidence="6">AodontolyticusLFYP35</strain>
    </source>
</reference>
<keyword evidence="1" id="KW-0678">Repressor</keyword>
<dbReference type="InterPro" id="IPR047057">
    <property type="entry name" value="MerR_fam"/>
</dbReference>
<evidence type="ECO:0000256" key="4">
    <source>
        <dbReference type="ARBA" id="ARBA00023163"/>
    </source>
</evidence>
<dbReference type="InterPro" id="IPR000551">
    <property type="entry name" value="MerR-type_HTH_dom"/>
</dbReference>
<dbReference type="SMART" id="SM00422">
    <property type="entry name" value="HTH_MERR"/>
    <property type="match status" value="1"/>
</dbReference>
<dbReference type="SUPFAM" id="SSF46955">
    <property type="entry name" value="Putative DNA-binding domain"/>
    <property type="match status" value="1"/>
</dbReference>
<dbReference type="InterPro" id="IPR009061">
    <property type="entry name" value="DNA-bd_dom_put_sf"/>
</dbReference>
<organism evidence="6">
    <name type="scientific">Schaalia odontolytica</name>
    <dbReference type="NCBI Taxonomy" id="1660"/>
    <lineage>
        <taxon>Bacteria</taxon>
        <taxon>Bacillati</taxon>
        <taxon>Actinomycetota</taxon>
        <taxon>Actinomycetes</taxon>
        <taxon>Actinomycetales</taxon>
        <taxon>Actinomycetaceae</taxon>
        <taxon>Schaalia</taxon>
    </lineage>
</organism>
<evidence type="ECO:0000313" key="6">
    <source>
        <dbReference type="EMBL" id="VYS76625.1"/>
    </source>
</evidence>
<keyword evidence="3" id="KW-0238">DNA-binding</keyword>
<dbReference type="Pfam" id="PF13411">
    <property type="entry name" value="MerR_1"/>
    <property type="match status" value="1"/>
</dbReference>
<dbReference type="InterPro" id="IPR036244">
    <property type="entry name" value="TipA-like_antibiotic-bd"/>
</dbReference>
<gene>
    <name evidence="6" type="primary">tipA</name>
    <name evidence="6" type="ORF">AOLFYP35_00204</name>
</gene>
<dbReference type="EMBL" id="CACRSM010000002">
    <property type="protein sequence ID" value="VYS76625.1"/>
    <property type="molecule type" value="Genomic_DNA"/>
</dbReference>
<dbReference type="SUPFAM" id="SSF89082">
    <property type="entry name" value="Antibiotic binding domain of TipA-like multidrug resistance regulators"/>
    <property type="match status" value="1"/>
</dbReference>
<evidence type="ECO:0000259" key="5">
    <source>
        <dbReference type="PROSITE" id="PS50937"/>
    </source>
</evidence>
<sequence length="267" mass="30212">MIDMSDDKNLYTVGEVAERFSVTVRTLHHWEAQGLLAPAGRSWSNYRLYSVEDCARVQRIIIYRATGMKLGDIKALLDSDDSAIVHLKRQRESLIAHRHQTDKMIAAIDTLLEDAMNENSLSVEEVGAILGDADFAAHQEEAEQLYGDSDDWQESQRRTASWSAKDWQGNADRFQQVEKDMIAAIRQGVAPDSEEAAALVALHRELLSEFFPVTPAKHYVISRSYIHDERFRSHYDSQLDGFAQWLASAIECAARESGVDTDNPEWV</sequence>
<name>A0A6N2R9K8_9ACTO</name>
<dbReference type="GO" id="GO:0003677">
    <property type="term" value="F:DNA binding"/>
    <property type="evidence" value="ECO:0007669"/>
    <property type="project" value="UniProtKB-KW"/>
</dbReference>
<protein>
    <submittedName>
        <fullName evidence="6">HTH-type transcriptional activator TipA</fullName>
    </submittedName>
</protein>
<evidence type="ECO:0000256" key="1">
    <source>
        <dbReference type="ARBA" id="ARBA00022491"/>
    </source>
</evidence>
<dbReference type="PROSITE" id="PS50937">
    <property type="entry name" value="HTH_MERR_2"/>
    <property type="match status" value="1"/>
</dbReference>
<proteinExistence type="predicted"/>
<dbReference type="Gene3D" id="1.10.1660.10">
    <property type="match status" value="1"/>
</dbReference>
<evidence type="ECO:0000256" key="2">
    <source>
        <dbReference type="ARBA" id="ARBA00023015"/>
    </source>
</evidence>
<dbReference type="PANTHER" id="PTHR30204">
    <property type="entry name" value="REDOX-CYCLING DRUG-SENSING TRANSCRIPTIONAL ACTIVATOR SOXR"/>
    <property type="match status" value="1"/>
</dbReference>
<evidence type="ECO:0000256" key="3">
    <source>
        <dbReference type="ARBA" id="ARBA00023125"/>
    </source>
</evidence>
<dbReference type="PANTHER" id="PTHR30204:SF69">
    <property type="entry name" value="MERR-FAMILY TRANSCRIPTIONAL REGULATOR"/>
    <property type="match status" value="1"/>
</dbReference>
<dbReference type="AlphaFoldDB" id="A0A6N2R9K8"/>
<dbReference type="InterPro" id="IPR012925">
    <property type="entry name" value="TipAS_dom"/>
</dbReference>
<dbReference type="Pfam" id="PF07739">
    <property type="entry name" value="TipAS"/>
    <property type="match status" value="1"/>
</dbReference>
<dbReference type="CDD" id="cd01106">
    <property type="entry name" value="HTH_TipAL-Mta"/>
    <property type="match status" value="1"/>
</dbReference>
<accession>A0A6N2R9K8</accession>
<keyword evidence="2" id="KW-0805">Transcription regulation</keyword>
<dbReference type="GO" id="GO:0003700">
    <property type="term" value="F:DNA-binding transcription factor activity"/>
    <property type="evidence" value="ECO:0007669"/>
    <property type="project" value="InterPro"/>
</dbReference>